<dbReference type="KEGG" id="buz:AYM40_31215"/>
<organism evidence="2 3">
    <name type="scientific">Paraburkholderia phytofirmans OLGA172</name>
    <dbReference type="NCBI Taxonomy" id="1417228"/>
    <lineage>
        <taxon>Bacteria</taxon>
        <taxon>Pseudomonadati</taxon>
        <taxon>Pseudomonadota</taxon>
        <taxon>Betaproteobacteria</taxon>
        <taxon>Burkholderiales</taxon>
        <taxon>Burkholderiaceae</taxon>
        <taxon>Paraburkholderia</taxon>
    </lineage>
</organism>
<sequence length="76" mass="8094">MRHAFRQPAFQQSVLEQSAFKPHQAAAQHGMPGASELAWLISRRLEPVDGGTHKTKGQAPAVTGGAFGSCFADTDC</sequence>
<reference evidence="2 3" key="1">
    <citation type="journal article" date="2016" name="Gene">
        <title>PacBio SMRT assembly of a complex multi-replicon genome reveals chlorocatechol degradative operon in a region of genome plasticity.</title>
        <authorList>
            <person name="Ricker N."/>
            <person name="Shen S.Y."/>
            <person name="Goordial J."/>
            <person name="Jin S."/>
            <person name="Fulthorpe R.R."/>
        </authorList>
    </citation>
    <scope>NUCLEOTIDE SEQUENCE [LARGE SCALE GENOMIC DNA]</scope>
    <source>
        <strain evidence="2 3">OLGA172</strain>
    </source>
</reference>
<dbReference type="EMBL" id="CP014579">
    <property type="protein sequence ID" value="ANB76650.1"/>
    <property type="molecule type" value="Genomic_DNA"/>
</dbReference>
<dbReference type="Proteomes" id="UP000076852">
    <property type="component" value="Chromosome 2"/>
</dbReference>
<protein>
    <submittedName>
        <fullName evidence="2">Uncharacterized protein</fullName>
    </submittedName>
</protein>
<feature type="region of interest" description="Disordered" evidence="1">
    <location>
        <begin position="1"/>
        <end position="32"/>
    </location>
</feature>
<dbReference type="AlphaFoldDB" id="A0A160FTW5"/>
<evidence type="ECO:0000256" key="1">
    <source>
        <dbReference type="SAM" id="MobiDB-lite"/>
    </source>
</evidence>
<name>A0A160FTW5_9BURK</name>
<accession>A0A160FTW5</accession>
<evidence type="ECO:0000313" key="2">
    <source>
        <dbReference type="EMBL" id="ANB76650.1"/>
    </source>
</evidence>
<evidence type="ECO:0000313" key="3">
    <source>
        <dbReference type="Proteomes" id="UP000076852"/>
    </source>
</evidence>
<keyword evidence="3" id="KW-1185">Reference proteome</keyword>
<proteinExistence type="predicted"/>
<gene>
    <name evidence="2" type="ORF">AYM40_31215</name>
</gene>